<sequence length="140" mass="15119">MGTEQRATGHSQIGEVAARTGLSLRTIRYYEEVGLVPPSARSTGGFRLYAESDVARLELVMQMKPLDFSLDDMRDLLEVVDALEQGPSAAERTGLLERLAVIHTAAEERVATLRRRLGVAEAFAAGLGERLDSGGPLPPT</sequence>
<feature type="domain" description="HTH merR-type" evidence="2">
    <location>
        <begin position="12"/>
        <end position="79"/>
    </location>
</feature>
<name>A0ABX8EGT9_9ACTN</name>
<keyword evidence="4" id="KW-1185">Reference proteome</keyword>
<dbReference type="EMBL" id="CP075371">
    <property type="protein sequence ID" value="QVT77868.1"/>
    <property type="molecule type" value="Genomic_DNA"/>
</dbReference>
<dbReference type="InterPro" id="IPR009061">
    <property type="entry name" value="DNA-bd_dom_put_sf"/>
</dbReference>
<dbReference type="SUPFAM" id="SSF46955">
    <property type="entry name" value="Putative DNA-binding domain"/>
    <property type="match status" value="1"/>
</dbReference>
<dbReference type="InterPro" id="IPR047057">
    <property type="entry name" value="MerR_fam"/>
</dbReference>
<evidence type="ECO:0000259" key="2">
    <source>
        <dbReference type="PROSITE" id="PS50937"/>
    </source>
</evidence>
<dbReference type="PANTHER" id="PTHR30204">
    <property type="entry name" value="REDOX-CYCLING DRUG-SENSING TRANSCRIPTIONAL ACTIVATOR SOXR"/>
    <property type="match status" value="1"/>
</dbReference>
<dbReference type="PRINTS" id="PR00040">
    <property type="entry name" value="HTHMERR"/>
</dbReference>
<dbReference type="Proteomes" id="UP000679307">
    <property type="component" value="Chromosome"/>
</dbReference>
<dbReference type="InterPro" id="IPR000551">
    <property type="entry name" value="MerR-type_HTH_dom"/>
</dbReference>
<accession>A0ABX8EGT9</accession>
<dbReference type="PROSITE" id="PS50937">
    <property type="entry name" value="HTH_MERR_2"/>
    <property type="match status" value="1"/>
</dbReference>
<evidence type="ECO:0000256" key="1">
    <source>
        <dbReference type="ARBA" id="ARBA00023125"/>
    </source>
</evidence>
<evidence type="ECO:0000313" key="3">
    <source>
        <dbReference type="EMBL" id="QVT77868.1"/>
    </source>
</evidence>
<dbReference type="Gene3D" id="1.10.1660.10">
    <property type="match status" value="1"/>
</dbReference>
<protein>
    <submittedName>
        <fullName evidence="3">HTH-type transcriptional regulator YfmP</fullName>
    </submittedName>
</protein>
<dbReference type="RefSeq" id="WP_214057536.1">
    <property type="nucleotide sequence ID" value="NZ_BAAAHS010000040.1"/>
</dbReference>
<evidence type="ECO:0000313" key="4">
    <source>
        <dbReference type="Proteomes" id="UP000679307"/>
    </source>
</evidence>
<proteinExistence type="predicted"/>
<dbReference type="PROSITE" id="PS00552">
    <property type="entry name" value="HTH_MERR_1"/>
    <property type="match status" value="1"/>
</dbReference>
<dbReference type="SMART" id="SM00422">
    <property type="entry name" value="HTH_MERR"/>
    <property type="match status" value="1"/>
</dbReference>
<reference evidence="3 4" key="1">
    <citation type="submission" date="2021-05" db="EMBL/GenBank/DDBJ databases">
        <title>Complete genome of Nocardioides aquaticus KCTC 9944T isolated from meromictic and hypersaline Ekho Lake, Antarctica.</title>
        <authorList>
            <person name="Hwang K."/>
            <person name="Kim K.M."/>
            <person name="Choe H."/>
        </authorList>
    </citation>
    <scope>NUCLEOTIDE SEQUENCE [LARGE SCALE GENOMIC DNA]</scope>
    <source>
        <strain evidence="3 4">KCTC 9944</strain>
    </source>
</reference>
<keyword evidence="1" id="KW-0238">DNA-binding</keyword>
<organism evidence="3 4">
    <name type="scientific">Nocardioides aquaticus</name>
    <dbReference type="NCBI Taxonomy" id="160826"/>
    <lineage>
        <taxon>Bacteria</taxon>
        <taxon>Bacillati</taxon>
        <taxon>Actinomycetota</taxon>
        <taxon>Actinomycetes</taxon>
        <taxon>Propionibacteriales</taxon>
        <taxon>Nocardioidaceae</taxon>
        <taxon>Nocardioides</taxon>
    </lineage>
</organism>
<gene>
    <name evidence="3" type="primary">yfmP</name>
    <name evidence="3" type="ORF">ENKNEFLB_00237</name>
</gene>
<dbReference type="Pfam" id="PF13411">
    <property type="entry name" value="MerR_1"/>
    <property type="match status" value="1"/>
</dbReference>
<dbReference type="PANTHER" id="PTHR30204:SF93">
    <property type="entry name" value="HTH MERR-TYPE DOMAIN-CONTAINING PROTEIN"/>
    <property type="match status" value="1"/>
</dbReference>